<sequence>MITSEKITDESIQSSDLAPGSIDYTRLSDAIITTSKLVGSGGTSITNGTVNQILSSNGDGTFSWVEISSDLDNGSITSSKLASSGNTAMTSGVGGQSLVSNGDGTFSWANISASSTIPDGSITEQKLSLTHLTASTLTLSQSLTANTVQVNNDLNINNTSLTSLATQNRTVTFTDASGIVVISADGKISTSELNDNAVTSEKIADGTISYTQIADNAITTNKIADNAITTSKIEGSSNTNQVLVTDSFGNS</sequence>
<comment type="caution">
    <text evidence="1">The sequence shown here is derived from an EMBL/GenBank/DDBJ whole genome shotgun (WGS) entry which is preliminary data.</text>
</comment>
<name>A0A1V1P0F8_9BACT</name>
<dbReference type="EMBL" id="ATBP01001002">
    <property type="protein sequence ID" value="ETR68310.1"/>
    <property type="molecule type" value="Genomic_DNA"/>
</dbReference>
<evidence type="ECO:0000313" key="1">
    <source>
        <dbReference type="EMBL" id="ETR68310.1"/>
    </source>
</evidence>
<proteinExistence type="predicted"/>
<dbReference type="Proteomes" id="UP000189670">
    <property type="component" value="Unassembled WGS sequence"/>
</dbReference>
<protein>
    <submittedName>
        <fullName evidence="1">Uncharacterized protein</fullName>
    </submittedName>
</protein>
<organism evidence="1 2">
    <name type="scientific">Candidatus Magnetoglobus multicellularis str. Araruama</name>
    <dbReference type="NCBI Taxonomy" id="890399"/>
    <lineage>
        <taxon>Bacteria</taxon>
        <taxon>Pseudomonadati</taxon>
        <taxon>Thermodesulfobacteriota</taxon>
        <taxon>Desulfobacteria</taxon>
        <taxon>Desulfobacterales</taxon>
        <taxon>Desulfobacteraceae</taxon>
        <taxon>Candidatus Magnetoglobus</taxon>
    </lineage>
</organism>
<dbReference type="AlphaFoldDB" id="A0A1V1P0F8"/>
<gene>
    <name evidence="1" type="ORF">OMM_10659</name>
</gene>
<reference evidence="2" key="1">
    <citation type="submission" date="2012-11" db="EMBL/GenBank/DDBJ databases">
        <authorList>
            <person name="Lucero-Rivera Y.E."/>
            <person name="Tovar-Ramirez D."/>
        </authorList>
    </citation>
    <scope>NUCLEOTIDE SEQUENCE [LARGE SCALE GENOMIC DNA]</scope>
    <source>
        <strain evidence="2">Araruama</strain>
    </source>
</reference>
<accession>A0A1V1P0F8</accession>
<evidence type="ECO:0000313" key="2">
    <source>
        <dbReference type="Proteomes" id="UP000189670"/>
    </source>
</evidence>
<feature type="non-terminal residue" evidence="1">
    <location>
        <position position="251"/>
    </location>
</feature>